<evidence type="ECO:0000256" key="1">
    <source>
        <dbReference type="SAM" id="Phobius"/>
    </source>
</evidence>
<organism evidence="2 3">
    <name type="scientific">Algoriphagus sanaruensis</name>
    <dbReference type="NCBI Taxonomy" id="1727163"/>
    <lineage>
        <taxon>Bacteria</taxon>
        <taxon>Pseudomonadati</taxon>
        <taxon>Bacteroidota</taxon>
        <taxon>Cytophagia</taxon>
        <taxon>Cytophagales</taxon>
        <taxon>Cyclobacteriaceae</taxon>
        <taxon>Algoriphagus</taxon>
    </lineage>
</organism>
<protein>
    <recommendedName>
        <fullName evidence="4">DUF4153 domain-containing protein</fullName>
    </recommendedName>
</protein>
<evidence type="ECO:0008006" key="4">
    <source>
        <dbReference type="Google" id="ProtNLM"/>
    </source>
</evidence>
<dbReference type="PATRIC" id="fig|1727163.4.peg.1248"/>
<dbReference type="Pfam" id="PF13687">
    <property type="entry name" value="DUF4153"/>
    <property type="match status" value="1"/>
</dbReference>
<keyword evidence="1" id="KW-0472">Membrane</keyword>
<keyword evidence="3" id="KW-1185">Reference proteome</keyword>
<name>A0A142ELF2_9BACT</name>
<feature type="transmembrane region" description="Helical" evidence="1">
    <location>
        <begin position="20"/>
        <end position="38"/>
    </location>
</feature>
<dbReference type="OrthoDB" id="9809196at2"/>
<dbReference type="Proteomes" id="UP000073816">
    <property type="component" value="Chromosome"/>
</dbReference>
<feature type="transmembrane region" description="Helical" evidence="1">
    <location>
        <begin position="290"/>
        <end position="311"/>
    </location>
</feature>
<dbReference type="EMBL" id="CP012836">
    <property type="protein sequence ID" value="AMQ55957.1"/>
    <property type="molecule type" value="Genomic_DNA"/>
</dbReference>
<keyword evidence="1" id="KW-1133">Transmembrane helix</keyword>
<evidence type="ECO:0000313" key="2">
    <source>
        <dbReference type="EMBL" id="AMQ55957.1"/>
    </source>
</evidence>
<feature type="transmembrane region" description="Helical" evidence="1">
    <location>
        <begin position="323"/>
        <end position="341"/>
    </location>
</feature>
<gene>
    <name evidence="2" type="ORF">AO498_06000</name>
</gene>
<feature type="transmembrane region" description="Helical" evidence="1">
    <location>
        <begin position="256"/>
        <end position="278"/>
    </location>
</feature>
<dbReference type="InterPro" id="IPR025291">
    <property type="entry name" value="DUF4153"/>
</dbReference>
<feature type="transmembrane region" description="Helical" evidence="1">
    <location>
        <begin position="81"/>
        <end position="99"/>
    </location>
</feature>
<feature type="transmembrane region" description="Helical" evidence="1">
    <location>
        <begin position="187"/>
        <end position="210"/>
    </location>
</feature>
<dbReference type="KEGG" id="alm:AO498_06000"/>
<feature type="transmembrane region" description="Helical" evidence="1">
    <location>
        <begin position="222"/>
        <end position="244"/>
    </location>
</feature>
<feature type="transmembrane region" description="Helical" evidence="1">
    <location>
        <begin position="151"/>
        <end position="175"/>
    </location>
</feature>
<reference evidence="2 3" key="2">
    <citation type="journal article" date="2016" name="Genome Announc.">
        <title>Complete Genome Sequence of Algoriphagus sp. Strain M8-2, Isolated from a Brackish Lake.</title>
        <authorList>
            <person name="Muraguchi Y."/>
            <person name="Kushimoto K."/>
            <person name="Ohtsubo Y."/>
            <person name="Suzuki T."/>
            <person name="Dohra H."/>
            <person name="Kimbara K."/>
            <person name="Shintani M."/>
        </authorList>
    </citation>
    <scope>NUCLEOTIDE SEQUENCE [LARGE SCALE GENOMIC DNA]</scope>
    <source>
        <strain evidence="2 3">M8-2</strain>
    </source>
</reference>
<proteinExistence type="predicted"/>
<sequence length="634" mass="72620">MRLNSIQRLNEDAFQAARRFPLSLLSSILATMLAIYLVEKENFDGNLQLLHLLLTLALGIPLFFSIDIFLEKTKLGKLQKILGSIVGIFTLVLIYFSFPDTENSNNTFAPYIKYLIYNLALHLTVAFIPFLKKGNLKSFWNYNKTLFIRIVLAVFFSQVISTGITLAFGAVTLLFDLKIDPKIYAEVYILTGGIFNTWYFLAGIPLEFELKEKVNYPKGLKIFTQFILIPLLLIYLTILYIYGGKIILTWDWPRGIVSYLIVAISVLGIFTNLLLFPYQKEQEGGWIKTFYKAFYFLLLPLTVLLFLAIGIRVEEYGLTVNRYIILLMGIWLLGISMYFILGFKSIKTIPISLAITMILASIGPWGMFSWSEKAQFQRLESILSQEDLFENGKIKNEVLWEKSSDSVLVAKSPLNRNTLDSKNLSEANSIIRYLGDYHGYESIYPLLSEETIQLFEDKSVKKPQFDKLIAESLGLTYKSYFEELENPEATVEVPFTFLIERSNPLSISGYDHLIYFNIRPDSEQESNPDFSFSNPTFLSDSLILTWRGHPVPLAIDKQFDHLVRKFGEGYHANISPVNLTWTQSDARLEVKILMEGISINRNAQLGDRINYINGTILIREIVKEKPVTEPQKDS</sequence>
<evidence type="ECO:0000313" key="3">
    <source>
        <dbReference type="Proteomes" id="UP000073816"/>
    </source>
</evidence>
<dbReference type="AlphaFoldDB" id="A0A142ELF2"/>
<reference evidence="3" key="1">
    <citation type="submission" date="2015-09" db="EMBL/GenBank/DDBJ databases">
        <title>Complete sequence of Algoriphagus sp. M8-2.</title>
        <authorList>
            <person name="Shintani M."/>
        </authorList>
    </citation>
    <scope>NUCLEOTIDE SEQUENCE [LARGE SCALE GENOMIC DNA]</scope>
    <source>
        <strain evidence="3">M8-2</strain>
    </source>
</reference>
<feature type="transmembrane region" description="Helical" evidence="1">
    <location>
        <begin position="50"/>
        <end position="69"/>
    </location>
</feature>
<accession>A0A142ELF2</accession>
<dbReference type="RefSeq" id="WP_067544744.1">
    <property type="nucleotide sequence ID" value="NZ_CP012836.1"/>
</dbReference>
<feature type="transmembrane region" description="Helical" evidence="1">
    <location>
        <begin position="111"/>
        <end position="131"/>
    </location>
</feature>
<keyword evidence="1" id="KW-0812">Transmembrane</keyword>
<dbReference type="STRING" id="1727163.AO498_06000"/>
<feature type="transmembrane region" description="Helical" evidence="1">
    <location>
        <begin position="348"/>
        <end position="368"/>
    </location>
</feature>